<dbReference type="PANTHER" id="PTHR33692:SF1">
    <property type="entry name" value="RIBOSOME MATURATION FACTOR RIMM"/>
    <property type="match status" value="1"/>
</dbReference>
<dbReference type="InterPro" id="IPR002676">
    <property type="entry name" value="RimM_N"/>
</dbReference>
<dbReference type="Gene3D" id="2.30.30.240">
    <property type="entry name" value="PRC-barrel domain"/>
    <property type="match status" value="1"/>
</dbReference>
<dbReference type="Gene3D" id="2.40.30.60">
    <property type="entry name" value="RimM"/>
    <property type="match status" value="1"/>
</dbReference>
<dbReference type="InterPro" id="IPR036976">
    <property type="entry name" value="RimM_N_sf"/>
</dbReference>
<keyword evidence="2 5" id="KW-0690">Ribosome biogenesis</keyword>
<name>A0A6N7W7F8_9ACTO</name>
<evidence type="ECO:0000256" key="2">
    <source>
        <dbReference type="ARBA" id="ARBA00022517"/>
    </source>
</evidence>
<evidence type="ECO:0000256" key="3">
    <source>
        <dbReference type="ARBA" id="ARBA00022552"/>
    </source>
</evidence>
<proteinExistence type="inferred from homology"/>
<evidence type="ECO:0000259" key="7">
    <source>
        <dbReference type="Pfam" id="PF24986"/>
    </source>
</evidence>
<evidence type="ECO:0000313" key="8">
    <source>
        <dbReference type="EMBL" id="MSS85185.1"/>
    </source>
</evidence>
<dbReference type="NCBIfam" id="TIGR02273">
    <property type="entry name" value="16S_RimM"/>
    <property type="match status" value="1"/>
</dbReference>
<gene>
    <name evidence="5 8" type="primary">rimM</name>
    <name evidence="8" type="ORF">FYJ24_10540</name>
</gene>
<dbReference type="InterPro" id="IPR011033">
    <property type="entry name" value="PRC_barrel-like_sf"/>
</dbReference>
<dbReference type="SUPFAM" id="SSF50346">
    <property type="entry name" value="PRC-barrel domain"/>
    <property type="match status" value="1"/>
</dbReference>
<dbReference type="GO" id="GO:0005840">
    <property type="term" value="C:ribosome"/>
    <property type="evidence" value="ECO:0007669"/>
    <property type="project" value="InterPro"/>
</dbReference>
<evidence type="ECO:0000256" key="1">
    <source>
        <dbReference type="ARBA" id="ARBA00022490"/>
    </source>
</evidence>
<keyword evidence="9" id="KW-1185">Reference proteome</keyword>
<evidence type="ECO:0000313" key="9">
    <source>
        <dbReference type="Proteomes" id="UP000470875"/>
    </source>
</evidence>
<feature type="domain" description="Ribosome maturation factor RimM PRC barrel" evidence="7">
    <location>
        <begin position="96"/>
        <end position="162"/>
    </location>
</feature>
<dbReference type="GO" id="GO:0043022">
    <property type="term" value="F:ribosome binding"/>
    <property type="evidence" value="ECO:0007669"/>
    <property type="project" value="InterPro"/>
</dbReference>
<organism evidence="8 9">
    <name type="scientific">Scrofimicrobium canadense</name>
    <dbReference type="NCBI Taxonomy" id="2652290"/>
    <lineage>
        <taxon>Bacteria</taxon>
        <taxon>Bacillati</taxon>
        <taxon>Actinomycetota</taxon>
        <taxon>Actinomycetes</taxon>
        <taxon>Actinomycetales</taxon>
        <taxon>Actinomycetaceae</taxon>
        <taxon>Scrofimicrobium</taxon>
    </lineage>
</organism>
<reference evidence="8 9" key="1">
    <citation type="submission" date="2019-08" db="EMBL/GenBank/DDBJ databases">
        <title>In-depth cultivation of the pig gut microbiome towards novel bacterial diversity and tailored functional studies.</title>
        <authorList>
            <person name="Wylensek D."/>
            <person name="Hitch T.C.A."/>
            <person name="Clavel T."/>
        </authorList>
    </citation>
    <scope>NUCLEOTIDE SEQUENCE [LARGE SCALE GENOMIC DNA]</scope>
    <source>
        <strain evidence="8 9">WB03_NA08</strain>
    </source>
</reference>
<keyword evidence="3 5" id="KW-0698">rRNA processing</keyword>
<dbReference type="GO" id="GO:0006364">
    <property type="term" value="P:rRNA processing"/>
    <property type="evidence" value="ECO:0007669"/>
    <property type="project" value="UniProtKB-UniRule"/>
</dbReference>
<keyword evidence="1 5" id="KW-0963">Cytoplasm</keyword>
<dbReference type="InterPro" id="IPR056792">
    <property type="entry name" value="PRC_RimM"/>
</dbReference>
<dbReference type="InterPro" id="IPR009000">
    <property type="entry name" value="Transl_B-barrel_sf"/>
</dbReference>
<dbReference type="InterPro" id="IPR011961">
    <property type="entry name" value="RimM"/>
</dbReference>
<protein>
    <recommendedName>
        <fullName evidence="5">Ribosome maturation factor RimM</fullName>
    </recommendedName>
</protein>
<sequence length="164" mass="17869">MENMVIAARVGAPKGLKGEVSLHIRTDRVDEVFAVGAQVHSTCADFPVLTVERLTWGKDKALVFFEEVRTRNDSETLRGADIIVPAEVEDDAWYSHQLEGLAAISSSGERLGTVKKLDFGSAQDRLIVDTESGEVMVPFVEEIVPEVDLGNGTITVDPPEGLFE</sequence>
<dbReference type="Proteomes" id="UP000470875">
    <property type="component" value="Unassembled WGS sequence"/>
</dbReference>
<dbReference type="Pfam" id="PF01782">
    <property type="entry name" value="RimM"/>
    <property type="match status" value="1"/>
</dbReference>
<dbReference type="GO" id="GO:0042274">
    <property type="term" value="P:ribosomal small subunit biogenesis"/>
    <property type="evidence" value="ECO:0007669"/>
    <property type="project" value="UniProtKB-UniRule"/>
</dbReference>
<comment type="subcellular location">
    <subcellularLocation>
        <location evidence="5">Cytoplasm</location>
    </subcellularLocation>
</comment>
<comment type="domain">
    <text evidence="5">The PRC barrel domain binds ribosomal protein uS19.</text>
</comment>
<accession>A0A6N7W7F8</accession>
<dbReference type="EMBL" id="VULO01000013">
    <property type="protein sequence ID" value="MSS85185.1"/>
    <property type="molecule type" value="Genomic_DNA"/>
</dbReference>
<dbReference type="AlphaFoldDB" id="A0A6N7W7F8"/>
<comment type="similarity">
    <text evidence="5">Belongs to the RimM family.</text>
</comment>
<comment type="subunit">
    <text evidence="5">Binds ribosomal protein uS19.</text>
</comment>
<evidence type="ECO:0000256" key="4">
    <source>
        <dbReference type="ARBA" id="ARBA00023186"/>
    </source>
</evidence>
<feature type="domain" description="RimM N-terminal" evidence="6">
    <location>
        <begin position="8"/>
        <end position="87"/>
    </location>
</feature>
<keyword evidence="4 5" id="KW-0143">Chaperone</keyword>
<comment type="function">
    <text evidence="5">An accessory protein needed during the final step in the assembly of 30S ribosomal subunit, possibly for assembly of the head region. Essential for efficient processing of 16S rRNA. May be needed both before and after RbfA during the maturation of 16S rRNA. It has affinity for free ribosomal 30S subunits but not for 70S ribosomes.</text>
</comment>
<dbReference type="GO" id="GO:0005737">
    <property type="term" value="C:cytoplasm"/>
    <property type="evidence" value="ECO:0007669"/>
    <property type="project" value="UniProtKB-SubCell"/>
</dbReference>
<evidence type="ECO:0000256" key="5">
    <source>
        <dbReference type="HAMAP-Rule" id="MF_00014"/>
    </source>
</evidence>
<comment type="caution">
    <text evidence="8">The sequence shown here is derived from an EMBL/GenBank/DDBJ whole genome shotgun (WGS) entry which is preliminary data.</text>
</comment>
<dbReference type="SUPFAM" id="SSF50447">
    <property type="entry name" value="Translation proteins"/>
    <property type="match status" value="1"/>
</dbReference>
<dbReference type="HAMAP" id="MF_00014">
    <property type="entry name" value="Ribosome_mat_RimM"/>
    <property type="match status" value="1"/>
</dbReference>
<evidence type="ECO:0000259" key="6">
    <source>
        <dbReference type="Pfam" id="PF01782"/>
    </source>
</evidence>
<dbReference type="PANTHER" id="PTHR33692">
    <property type="entry name" value="RIBOSOME MATURATION FACTOR RIMM"/>
    <property type="match status" value="1"/>
</dbReference>
<dbReference type="Pfam" id="PF24986">
    <property type="entry name" value="PRC_RimM"/>
    <property type="match status" value="1"/>
</dbReference>
<dbReference type="RefSeq" id="WP_154546218.1">
    <property type="nucleotide sequence ID" value="NZ_VULO01000013.1"/>
</dbReference>